<dbReference type="InterPro" id="IPR013785">
    <property type="entry name" value="Aldolase_TIM"/>
</dbReference>
<evidence type="ECO:0000256" key="5">
    <source>
        <dbReference type="ARBA" id="ARBA00023014"/>
    </source>
</evidence>
<keyword evidence="5 6" id="KW-0411">Iron-sulfur</keyword>
<dbReference type="PANTHER" id="PTHR30352">
    <property type="entry name" value="PYRUVATE FORMATE-LYASE-ACTIVATING ENZYME"/>
    <property type="match status" value="1"/>
</dbReference>
<feature type="binding site" evidence="6">
    <location>
        <position position="75"/>
    </location>
    <ligand>
        <name>[4Fe-4S] cluster</name>
        <dbReference type="ChEBI" id="CHEBI:49883"/>
        <note>4Fe-4S-S-AdoMet</note>
    </ligand>
</feature>
<dbReference type="AlphaFoldDB" id="A0A9D2NYZ6"/>
<evidence type="ECO:0000256" key="2">
    <source>
        <dbReference type="ARBA" id="ARBA00022691"/>
    </source>
</evidence>
<dbReference type="Pfam" id="PF04055">
    <property type="entry name" value="Radical_SAM"/>
    <property type="match status" value="1"/>
</dbReference>
<accession>A0A9D2NYZ6</accession>
<dbReference type="SFLD" id="SFLDG01101">
    <property type="entry name" value="Uncharacterised_Radical_SAM_Su"/>
    <property type="match status" value="1"/>
</dbReference>
<protein>
    <submittedName>
        <fullName evidence="8">AmmeMemoRadiSam system radical SAM enzyme</fullName>
    </submittedName>
</protein>
<dbReference type="PANTHER" id="PTHR30352:SF5">
    <property type="entry name" value="PYRUVATE FORMATE-LYASE 1-ACTIVATING ENZYME"/>
    <property type="match status" value="1"/>
</dbReference>
<evidence type="ECO:0000256" key="4">
    <source>
        <dbReference type="ARBA" id="ARBA00023004"/>
    </source>
</evidence>
<dbReference type="NCBIfam" id="TIGR04337">
    <property type="entry name" value="AmmeMemoSam_rS"/>
    <property type="match status" value="1"/>
</dbReference>
<dbReference type="GO" id="GO:0003824">
    <property type="term" value="F:catalytic activity"/>
    <property type="evidence" value="ECO:0007669"/>
    <property type="project" value="InterPro"/>
</dbReference>
<evidence type="ECO:0000256" key="3">
    <source>
        <dbReference type="ARBA" id="ARBA00022723"/>
    </source>
</evidence>
<feature type="binding site" evidence="6">
    <location>
        <position position="82"/>
    </location>
    <ligand>
        <name>[4Fe-4S] cluster</name>
        <dbReference type="ChEBI" id="CHEBI:49883"/>
        <note>4Fe-4S-S-AdoMet</note>
    </ligand>
</feature>
<dbReference type="CDD" id="cd01335">
    <property type="entry name" value="Radical_SAM"/>
    <property type="match status" value="1"/>
</dbReference>
<dbReference type="InterPro" id="IPR058240">
    <property type="entry name" value="rSAM_sf"/>
</dbReference>
<dbReference type="SUPFAM" id="SSF102114">
    <property type="entry name" value="Radical SAM enzymes"/>
    <property type="match status" value="1"/>
</dbReference>
<comment type="caution">
    <text evidence="8">The sequence shown here is derived from an EMBL/GenBank/DDBJ whole genome shotgun (WGS) entry which is preliminary data.</text>
</comment>
<dbReference type="InterPro" id="IPR016431">
    <property type="entry name" value="Pyrv-formate_lyase-activ_prd"/>
</dbReference>
<feature type="binding site" evidence="6">
    <location>
        <position position="79"/>
    </location>
    <ligand>
        <name>[4Fe-4S] cluster</name>
        <dbReference type="ChEBI" id="CHEBI:49883"/>
        <note>4Fe-4S-S-AdoMet</note>
    </ligand>
</feature>
<evidence type="ECO:0000313" key="8">
    <source>
        <dbReference type="EMBL" id="HJC39905.1"/>
    </source>
</evidence>
<dbReference type="Gene3D" id="3.20.20.70">
    <property type="entry name" value="Aldolase class I"/>
    <property type="match status" value="1"/>
</dbReference>
<dbReference type="InterPro" id="IPR034457">
    <property type="entry name" value="Organic_radical-activating"/>
</dbReference>
<keyword evidence="2 6" id="KW-0949">S-adenosyl-L-methionine</keyword>
<evidence type="ECO:0000256" key="1">
    <source>
        <dbReference type="ARBA" id="ARBA00022485"/>
    </source>
</evidence>
<keyword evidence="4 6" id="KW-0408">Iron</keyword>
<organism evidence="8 9">
    <name type="scientific">Candidatus Mediterraneibacter faecigallinarum</name>
    <dbReference type="NCBI Taxonomy" id="2838669"/>
    <lineage>
        <taxon>Bacteria</taxon>
        <taxon>Bacillati</taxon>
        <taxon>Bacillota</taxon>
        <taxon>Clostridia</taxon>
        <taxon>Lachnospirales</taxon>
        <taxon>Lachnospiraceae</taxon>
        <taxon>Mediterraneibacter</taxon>
    </lineage>
</organism>
<proteinExistence type="predicted"/>
<dbReference type="InterPro" id="IPR027596">
    <property type="entry name" value="AmmeMemoSam_rS"/>
</dbReference>
<gene>
    <name evidence="8" type="primary">amrS</name>
    <name evidence="8" type="ORF">H9757_12755</name>
</gene>
<dbReference type="GO" id="GO:0046872">
    <property type="term" value="F:metal ion binding"/>
    <property type="evidence" value="ECO:0007669"/>
    <property type="project" value="UniProtKB-KW"/>
</dbReference>
<dbReference type="GO" id="GO:0051539">
    <property type="term" value="F:4 iron, 4 sulfur cluster binding"/>
    <property type="evidence" value="ECO:0007669"/>
    <property type="project" value="UniProtKB-KW"/>
</dbReference>
<comment type="cofactor">
    <cofactor evidence="6">
        <name>[4Fe-4S] cluster</name>
        <dbReference type="ChEBI" id="CHEBI:49883"/>
    </cofactor>
    <text evidence="6">Binds 1 [4Fe-4S] cluster. The cluster is coordinated with 3 cysteines and an exchangeable S-adenosyl-L-methionine.</text>
</comment>
<reference evidence="8" key="2">
    <citation type="submission" date="2021-04" db="EMBL/GenBank/DDBJ databases">
        <authorList>
            <person name="Gilroy R."/>
        </authorList>
    </citation>
    <scope>NUCLEOTIDE SEQUENCE</scope>
    <source>
        <strain evidence="8">ChiGjej1B1-1692</strain>
    </source>
</reference>
<evidence type="ECO:0000313" key="9">
    <source>
        <dbReference type="Proteomes" id="UP000823894"/>
    </source>
</evidence>
<evidence type="ECO:0000259" key="7">
    <source>
        <dbReference type="PROSITE" id="PS51918"/>
    </source>
</evidence>
<evidence type="ECO:0000256" key="6">
    <source>
        <dbReference type="PIRSR" id="PIRSR004869-50"/>
    </source>
</evidence>
<reference evidence="8" key="1">
    <citation type="journal article" date="2021" name="PeerJ">
        <title>Extensive microbial diversity within the chicken gut microbiome revealed by metagenomics and culture.</title>
        <authorList>
            <person name="Gilroy R."/>
            <person name="Ravi A."/>
            <person name="Getino M."/>
            <person name="Pursley I."/>
            <person name="Horton D.L."/>
            <person name="Alikhan N.F."/>
            <person name="Baker D."/>
            <person name="Gharbi K."/>
            <person name="Hall N."/>
            <person name="Watson M."/>
            <person name="Adriaenssens E.M."/>
            <person name="Foster-Nyarko E."/>
            <person name="Jarju S."/>
            <person name="Secka A."/>
            <person name="Antonio M."/>
            <person name="Oren A."/>
            <person name="Chaudhuri R.R."/>
            <person name="La Ragione R."/>
            <person name="Hildebrand F."/>
            <person name="Pallen M.J."/>
        </authorList>
    </citation>
    <scope>NUCLEOTIDE SEQUENCE</scope>
    <source>
        <strain evidence="8">ChiGjej1B1-1692</strain>
    </source>
</reference>
<sequence>MRENRSASVCPVCPHHCRLTEGQLGRCGARRNEKGKIVCDNYGKITALALDPIEKKPLRQFLPGSLILSVGSFGCNLSCPFCQNHEISMPDAAGAACRKITPKELAELAADCCGRGDRYGRKNIGVAYTYNEPLVGYEFVRDTAELVRERGMKNVLVTNGTAEISVLEELLPYIDAMNIDLKGFSEAYYRKLGGDLETVKRFICRAAENCHIELTTLIVPGENDSEEEMEKEAKWIASVDPQIVLHVTRFFPRYRMTDRQAADVEQIYRLRDTAGRYLKNVYTGNC</sequence>
<keyword evidence="1" id="KW-0004">4Fe-4S</keyword>
<dbReference type="SFLD" id="SFLDS00029">
    <property type="entry name" value="Radical_SAM"/>
    <property type="match status" value="1"/>
</dbReference>
<feature type="domain" description="Radical SAM core" evidence="7">
    <location>
        <begin position="60"/>
        <end position="285"/>
    </location>
</feature>
<name>A0A9D2NYZ6_9FIRM</name>
<dbReference type="EMBL" id="DWWK01000215">
    <property type="protein sequence ID" value="HJC39905.1"/>
    <property type="molecule type" value="Genomic_DNA"/>
</dbReference>
<dbReference type="PROSITE" id="PS51918">
    <property type="entry name" value="RADICAL_SAM"/>
    <property type="match status" value="1"/>
</dbReference>
<dbReference type="Proteomes" id="UP000823894">
    <property type="component" value="Unassembled WGS sequence"/>
</dbReference>
<keyword evidence="3 6" id="KW-0479">Metal-binding</keyword>
<dbReference type="PIRSF" id="PIRSF004869">
    <property type="entry name" value="PflX_prd"/>
    <property type="match status" value="1"/>
</dbReference>
<dbReference type="InterPro" id="IPR007197">
    <property type="entry name" value="rSAM"/>
</dbReference>